<reference evidence="11" key="2">
    <citation type="submission" date="2025-09" db="UniProtKB">
        <authorList>
            <consortium name="Ensembl"/>
        </authorList>
    </citation>
    <scope>IDENTIFICATION</scope>
</reference>
<gene>
    <name evidence="11" type="primary">LOC107744076</name>
</gene>
<evidence type="ECO:0000256" key="7">
    <source>
        <dbReference type="ARBA" id="ARBA00022982"/>
    </source>
</evidence>
<comment type="subcellular location">
    <subcellularLocation>
        <location evidence="2">Mitochondrion</location>
    </subcellularLocation>
</comment>
<feature type="region of interest" description="Disordered" evidence="10">
    <location>
        <begin position="120"/>
        <end position="177"/>
    </location>
</feature>
<evidence type="ECO:0000256" key="2">
    <source>
        <dbReference type="ARBA" id="ARBA00004173"/>
    </source>
</evidence>
<accession>A0A673NIY0</accession>
<organism evidence="11 12">
    <name type="scientific">Sinocyclocheilus rhinocerous</name>
    <dbReference type="NCBI Taxonomy" id="307959"/>
    <lineage>
        <taxon>Eukaryota</taxon>
        <taxon>Metazoa</taxon>
        <taxon>Chordata</taxon>
        <taxon>Craniata</taxon>
        <taxon>Vertebrata</taxon>
        <taxon>Euteleostomi</taxon>
        <taxon>Actinopterygii</taxon>
        <taxon>Neopterygii</taxon>
        <taxon>Teleostei</taxon>
        <taxon>Ostariophysi</taxon>
        <taxon>Cypriniformes</taxon>
        <taxon>Cyprinidae</taxon>
        <taxon>Cyprininae</taxon>
        <taxon>Sinocyclocheilus</taxon>
    </lineage>
</organism>
<dbReference type="RefSeq" id="XP_016413036.1">
    <property type="nucleotide sequence ID" value="XM_016557550.1"/>
</dbReference>
<comment type="function">
    <text evidence="1">Accessory subunit of the mitochondrial membrane respiratory chain NADH dehydrogenase (Complex I), that is believed not to be involved in catalysis. Complex I functions in the transfer of electrons from NADH to the respiratory chain. The immediate electron acceptor for the enzyme is believed to be ubiquinone.</text>
</comment>
<name>A0A673NIY0_9TELE</name>
<dbReference type="PANTHER" id="PTHR13344">
    <property type="entry name" value="NADH-UBIQUINONE OXIDOREDUCTASE"/>
    <property type="match status" value="1"/>
</dbReference>
<evidence type="ECO:0000256" key="9">
    <source>
        <dbReference type="ARBA" id="ARBA00023157"/>
    </source>
</evidence>
<keyword evidence="12" id="KW-1185">Reference proteome</keyword>
<sequence length="248" mass="27043">MPGVVEVPTLQELNVEEVNVSSAVLKAAAHHYGSQCDKANKEFMLCRWEEKDPRKCLKEGRKVNECAFNFFRLWLCSVMDLGLETQSPRVKANFPQSSLLTSLPAPGAGPSEQHYKFKESVVHSQSSTGADDPLTPAGNVDSGGGDLGRFAGPRKEAGVWRQGPGARGSTSSNLNKGNGGHCWSTLPRCRKHALAAERNPILDFHKATACTGVHGAKTLKQTSSLSFPYCQYSYCSPLTLTRSNKYLR</sequence>
<dbReference type="PANTHER" id="PTHR13344:SF0">
    <property type="entry name" value="NADH DEHYDROGENASE [UBIQUINONE] 1 ALPHA SUBCOMPLEX SUBUNIT 8"/>
    <property type="match status" value="1"/>
</dbReference>
<evidence type="ECO:0000256" key="6">
    <source>
        <dbReference type="ARBA" id="ARBA00022737"/>
    </source>
</evidence>
<proteinExistence type="inferred from homology"/>
<evidence type="ECO:0000256" key="3">
    <source>
        <dbReference type="ARBA" id="ARBA00010705"/>
    </source>
</evidence>
<dbReference type="PROSITE" id="PS51808">
    <property type="entry name" value="CHCH"/>
    <property type="match status" value="1"/>
</dbReference>
<evidence type="ECO:0000256" key="1">
    <source>
        <dbReference type="ARBA" id="ARBA00003195"/>
    </source>
</evidence>
<evidence type="ECO:0000313" key="12">
    <source>
        <dbReference type="Proteomes" id="UP000472270"/>
    </source>
</evidence>
<keyword evidence="7" id="KW-0249">Electron transport</keyword>
<keyword evidence="9" id="KW-1015">Disulfide bond</keyword>
<evidence type="ECO:0000313" key="11">
    <source>
        <dbReference type="Ensembl" id="ENSSRHP00000102222.1"/>
    </source>
</evidence>
<keyword evidence="5" id="KW-0679">Respiratory chain</keyword>
<dbReference type="KEGG" id="srx:107744076"/>
<evidence type="ECO:0000256" key="5">
    <source>
        <dbReference type="ARBA" id="ARBA00022660"/>
    </source>
</evidence>
<evidence type="ECO:0000256" key="10">
    <source>
        <dbReference type="SAM" id="MobiDB-lite"/>
    </source>
</evidence>
<keyword evidence="8" id="KW-0496">Mitochondrion</keyword>
<dbReference type="InterPro" id="IPR016680">
    <property type="entry name" value="NDUFA8"/>
</dbReference>
<comment type="similarity">
    <text evidence="3">Belongs to the complex I NDUFA8 subunit family.</text>
</comment>
<reference evidence="11" key="1">
    <citation type="submission" date="2025-08" db="UniProtKB">
        <authorList>
            <consortium name="Ensembl"/>
        </authorList>
    </citation>
    <scope>IDENTIFICATION</scope>
</reference>
<evidence type="ECO:0000256" key="8">
    <source>
        <dbReference type="ARBA" id="ARBA00023128"/>
    </source>
</evidence>
<dbReference type="GeneID" id="107744076"/>
<dbReference type="AlphaFoldDB" id="A0A673NIY0"/>
<keyword evidence="6" id="KW-0677">Repeat</keyword>
<evidence type="ECO:0000256" key="4">
    <source>
        <dbReference type="ARBA" id="ARBA00022448"/>
    </source>
</evidence>
<dbReference type="Ensembl" id="ENSSRHT00000104979.1">
    <property type="protein sequence ID" value="ENSSRHP00000102222.1"/>
    <property type="gene ID" value="ENSSRHG00000050063.1"/>
</dbReference>
<keyword evidence="4" id="KW-0813">Transport</keyword>
<dbReference type="GO" id="GO:0005739">
    <property type="term" value="C:mitochondrion"/>
    <property type="evidence" value="ECO:0007669"/>
    <property type="project" value="UniProtKB-SubCell"/>
</dbReference>
<dbReference type="Proteomes" id="UP000472270">
    <property type="component" value="Unassembled WGS sequence"/>
</dbReference>
<dbReference type="GO" id="GO:0006120">
    <property type="term" value="P:mitochondrial electron transport, NADH to ubiquinone"/>
    <property type="evidence" value="ECO:0007669"/>
    <property type="project" value="InterPro"/>
</dbReference>
<protein>
    <submittedName>
        <fullName evidence="11">Uncharacterized LOC107744076</fullName>
    </submittedName>
</protein>